<dbReference type="NCBIfam" id="TIGR01484">
    <property type="entry name" value="HAD-SF-IIB"/>
    <property type="match status" value="1"/>
</dbReference>
<dbReference type="InterPro" id="IPR000150">
    <property type="entry name" value="Cof"/>
</dbReference>
<dbReference type="Pfam" id="PF08282">
    <property type="entry name" value="Hydrolase_3"/>
    <property type="match status" value="1"/>
</dbReference>
<accession>A0A318KWE5</accession>
<dbReference type="RefSeq" id="WP_022938829.1">
    <property type="nucleotide sequence ID" value="NZ_CABKRQ010000006.1"/>
</dbReference>
<dbReference type="SFLD" id="SFLDS00003">
    <property type="entry name" value="Haloacid_Dehalogenase"/>
    <property type="match status" value="1"/>
</dbReference>
<sequence length="271" mass="29891">MIKLIVSDLDGTLLRSDFSLSIKNIEAIKKIKQRGICFIPASGRDYANIQCIFEPYGIKCPAIEINGAQARDDAGNILFSLPISSPQSRACIKIIKDFDLTIQLFTDKGSFAYENSISLQQDMEAVISRNMGQPADVELLPVITASELNEFTILKMELMSLDETKLYQCQSALKANSDLLLTSSVRGNLEITHKDANKGTALDFILERLKLRKEEVIIFGDSMNDASLFECFPNTVAVKNAHPYILGLAKAVCEACEEDGVGKWLAANLCL</sequence>
<dbReference type="InterPro" id="IPR023214">
    <property type="entry name" value="HAD_sf"/>
</dbReference>
<evidence type="ECO:0000313" key="2">
    <source>
        <dbReference type="Proteomes" id="UP000247612"/>
    </source>
</evidence>
<dbReference type="GO" id="GO:0005829">
    <property type="term" value="C:cytosol"/>
    <property type="evidence" value="ECO:0007669"/>
    <property type="project" value="TreeGrafter"/>
</dbReference>
<keyword evidence="2" id="KW-1185">Reference proteome</keyword>
<reference evidence="1 2" key="1">
    <citation type="submission" date="2018-05" db="EMBL/GenBank/DDBJ databases">
        <title>Genomic Encyclopedia of Type Strains, Phase IV (KMG-IV): sequencing the most valuable type-strain genomes for metagenomic binning, comparative biology and taxonomic classification.</title>
        <authorList>
            <person name="Goeker M."/>
        </authorList>
    </citation>
    <scope>NUCLEOTIDE SEQUENCE [LARGE SCALE GENOMIC DNA]</scope>
    <source>
        <strain evidence="1 2">JC118</strain>
    </source>
</reference>
<dbReference type="GO" id="GO:0000287">
    <property type="term" value="F:magnesium ion binding"/>
    <property type="evidence" value="ECO:0007669"/>
    <property type="project" value="TreeGrafter"/>
</dbReference>
<comment type="caution">
    <text evidence="1">The sequence shown here is derived from an EMBL/GenBank/DDBJ whole genome shotgun (WGS) entry which is preliminary data.</text>
</comment>
<dbReference type="Gene3D" id="3.40.50.1000">
    <property type="entry name" value="HAD superfamily/HAD-like"/>
    <property type="match status" value="1"/>
</dbReference>
<dbReference type="Gene3D" id="3.30.1240.10">
    <property type="match status" value="1"/>
</dbReference>
<dbReference type="AlphaFoldDB" id="A0A318KWE5"/>
<dbReference type="SUPFAM" id="SSF56784">
    <property type="entry name" value="HAD-like"/>
    <property type="match status" value="1"/>
</dbReference>
<name>A0A318KWE5_9FIRM</name>
<dbReference type="InterPro" id="IPR006379">
    <property type="entry name" value="HAD-SF_hydro_IIB"/>
</dbReference>
<organism evidence="1 2">
    <name type="scientific">Dielma fastidiosa</name>
    <dbReference type="NCBI Taxonomy" id="1034346"/>
    <lineage>
        <taxon>Bacteria</taxon>
        <taxon>Bacillati</taxon>
        <taxon>Bacillota</taxon>
        <taxon>Erysipelotrichia</taxon>
        <taxon>Erysipelotrichales</taxon>
        <taxon>Erysipelotrichaceae</taxon>
        <taxon>Dielma</taxon>
    </lineage>
</organism>
<dbReference type="PANTHER" id="PTHR10000">
    <property type="entry name" value="PHOSPHOSERINE PHOSPHATASE"/>
    <property type="match status" value="1"/>
</dbReference>
<dbReference type="STRING" id="1034346.GCA_000313565_02542"/>
<dbReference type="OrthoDB" id="9781413at2"/>
<proteinExistence type="predicted"/>
<dbReference type="InterPro" id="IPR036412">
    <property type="entry name" value="HAD-like_sf"/>
</dbReference>
<dbReference type="SFLD" id="SFLDG01140">
    <property type="entry name" value="C2.B:_Phosphomannomutase_and_P"/>
    <property type="match status" value="1"/>
</dbReference>
<dbReference type="GO" id="GO:0016791">
    <property type="term" value="F:phosphatase activity"/>
    <property type="evidence" value="ECO:0007669"/>
    <property type="project" value="UniProtKB-ARBA"/>
</dbReference>
<evidence type="ECO:0008006" key="3">
    <source>
        <dbReference type="Google" id="ProtNLM"/>
    </source>
</evidence>
<gene>
    <name evidence="1" type="ORF">DES51_10220</name>
</gene>
<dbReference type="PANTHER" id="PTHR10000:SF8">
    <property type="entry name" value="HAD SUPERFAMILY HYDROLASE-LIKE, TYPE 3"/>
    <property type="match status" value="1"/>
</dbReference>
<protein>
    <recommendedName>
        <fullName evidence="3">HAD family phosphatase</fullName>
    </recommendedName>
</protein>
<dbReference type="EMBL" id="QJKH01000002">
    <property type="protein sequence ID" value="PXX80902.1"/>
    <property type="molecule type" value="Genomic_DNA"/>
</dbReference>
<dbReference type="NCBIfam" id="TIGR00099">
    <property type="entry name" value="Cof-subfamily"/>
    <property type="match status" value="1"/>
</dbReference>
<dbReference type="Proteomes" id="UP000247612">
    <property type="component" value="Unassembled WGS sequence"/>
</dbReference>
<evidence type="ECO:0000313" key="1">
    <source>
        <dbReference type="EMBL" id="PXX80902.1"/>
    </source>
</evidence>